<keyword evidence="4" id="KW-1185">Reference proteome</keyword>
<feature type="region of interest" description="Disordered" evidence="2">
    <location>
        <begin position="1"/>
        <end position="22"/>
    </location>
</feature>
<organism evidence="3 4">
    <name type="scientific">Apophysomyces ossiformis</name>
    <dbReference type="NCBI Taxonomy" id="679940"/>
    <lineage>
        <taxon>Eukaryota</taxon>
        <taxon>Fungi</taxon>
        <taxon>Fungi incertae sedis</taxon>
        <taxon>Mucoromycota</taxon>
        <taxon>Mucoromycotina</taxon>
        <taxon>Mucoromycetes</taxon>
        <taxon>Mucorales</taxon>
        <taxon>Mucorineae</taxon>
        <taxon>Mucoraceae</taxon>
        <taxon>Apophysomyces</taxon>
    </lineage>
</organism>
<dbReference type="InterPro" id="IPR011990">
    <property type="entry name" value="TPR-like_helical_dom_sf"/>
</dbReference>
<dbReference type="Pfam" id="PF08238">
    <property type="entry name" value="Sel1"/>
    <property type="match status" value="6"/>
</dbReference>
<dbReference type="InterPro" id="IPR050767">
    <property type="entry name" value="Sel1_AlgK"/>
</dbReference>
<dbReference type="Proteomes" id="UP000605846">
    <property type="component" value="Unassembled WGS sequence"/>
</dbReference>
<dbReference type="PANTHER" id="PTHR11102:SF161">
    <property type="match status" value="1"/>
</dbReference>
<protein>
    <recommendedName>
        <fullName evidence="5">HCP-like protein</fullName>
    </recommendedName>
</protein>
<sequence>MASQRYASQPARRGRADPSASGIFAPFLNPTSAKEKIEAISPSDLLAKANVADLLPSDEQLETFIKQKYISLPIETQKQIVENVLNAVKQDRELDQESLLQHGHPVALKLYQCAMEHGDDRGKFSYANMIYRGYNGTPKNEDLGIKLMSELAQKGHPYAQMNLASILMRTQPDRVEAGIKLYELAGKSGIDSAYTELGRMYRLGYGVHQDHAKAIAYFRQGAQTGNPQCNFMLGVYYSSGLGTEDRQPDQQKAFKHFQKAALKGLPEAQYNVGLRFLNGHGVEQNSFNAAEFLRMAAEHGFQLAQANLAGMYAEGRGVKKNLNEARQWLEKAAAGGGPIGKDAQKRLAELGGQKGGSKCTIM</sequence>
<evidence type="ECO:0000256" key="1">
    <source>
        <dbReference type="ARBA" id="ARBA00038101"/>
    </source>
</evidence>
<dbReference type="OrthoDB" id="2425131at2759"/>
<evidence type="ECO:0000313" key="3">
    <source>
        <dbReference type="EMBL" id="KAF7725340.1"/>
    </source>
</evidence>
<reference evidence="3" key="1">
    <citation type="submission" date="2020-01" db="EMBL/GenBank/DDBJ databases">
        <title>Genome Sequencing of Three Apophysomyces-Like Fungal Strains Confirms a Novel Fungal Genus in the Mucoromycota with divergent Burkholderia-like Endosymbiotic Bacteria.</title>
        <authorList>
            <person name="Stajich J.E."/>
            <person name="Macias A.M."/>
            <person name="Carter-House D."/>
            <person name="Lovett B."/>
            <person name="Kasson L.R."/>
            <person name="Berry K."/>
            <person name="Grigoriev I."/>
            <person name="Chang Y."/>
            <person name="Spatafora J."/>
            <person name="Kasson M.T."/>
        </authorList>
    </citation>
    <scope>NUCLEOTIDE SEQUENCE</scope>
    <source>
        <strain evidence="3">NRRL A-21654</strain>
    </source>
</reference>
<dbReference type="Gene3D" id="1.25.40.10">
    <property type="entry name" value="Tetratricopeptide repeat domain"/>
    <property type="match status" value="2"/>
</dbReference>
<comment type="similarity">
    <text evidence="1">Belongs to the sel-1 family.</text>
</comment>
<evidence type="ECO:0000313" key="4">
    <source>
        <dbReference type="Proteomes" id="UP000605846"/>
    </source>
</evidence>
<comment type="caution">
    <text evidence="3">The sequence shown here is derived from an EMBL/GenBank/DDBJ whole genome shotgun (WGS) entry which is preliminary data.</text>
</comment>
<evidence type="ECO:0000256" key="2">
    <source>
        <dbReference type="SAM" id="MobiDB-lite"/>
    </source>
</evidence>
<dbReference type="SMART" id="SM00671">
    <property type="entry name" value="SEL1"/>
    <property type="match status" value="6"/>
</dbReference>
<proteinExistence type="inferred from homology"/>
<dbReference type="InterPro" id="IPR006597">
    <property type="entry name" value="Sel1-like"/>
</dbReference>
<dbReference type="PANTHER" id="PTHR11102">
    <property type="entry name" value="SEL-1-LIKE PROTEIN"/>
    <property type="match status" value="1"/>
</dbReference>
<dbReference type="AlphaFoldDB" id="A0A8H7BL87"/>
<gene>
    <name evidence="3" type="ORF">EC973_009680</name>
</gene>
<accession>A0A8H7BL87</accession>
<name>A0A8H7BL87_9FUNG</name>
<evidence type="ECO:0008006" key="5">
    <source>
        <dbReference type="Google" id="ProtNLM"/>
    </source>
</evidence>
<dbReference type="SUPFAM" id="SSF81901">
    <property type="entry name" value="HCP-like"/>
    <property type="match status" value="2"/>
</dbReference>
<dbReference type="EMBL" id="JABAYA010000099">
    <property type="protein sequence ID" value="KAF7725340.1"/>
    <property type="molecule type" value="Genomic_DNA"/>
</dbReference>